<accession>A0A834TXS4</accession>
<protein>
    <submittedName>
        <fullName evidence="1">Uncharacterized protein</fullName>
    </submittedName>
</protein>
<reference evidence="1" key="1">
    <citation type="submission" date="2020-09" db="EMBL/GenBank/DDBJ databases">
        <title>Genome-Enabled Discovery of Anthraquinone Biosynthesis in Senna tora.</title>
        <authorList>
            <person name="Kang S.-H."/>
            <person name="Pandey R.P."/>
            <person name="Lee C.-M."/>
            <person name="Sim J.-S."/>
            <person name="Jeong J.-T."/>
            <person name="Choi B.-S."/>
            <person name="Jung M."/>
            <person name="Ginzburg D."/>
            <person name="Zhao K."/>
            <person name="Won S.Y."/>
            <person name="Oh T.-J."/>
            <person name="Yu Y."/>
            <person name="Kim N.-H."/>
            <person name="Lee O.R."/>
            <person name="Lee T.-H."/>
            <person name="Bashyal P."/>
            <person name="Kim T.-S."/>
            <person name="Lee W.-H."/>
            <person name="Kawkins C."/>
            <person name="Kim C.-K."/>
            <person name="Kim J.S."/>
            <person name="Ahn B.O."/>
            <person name="Rhee S.Y."/>
            <person name="Sohng J.K."/>
        </authorList>
    </citation>
    <scope>NUCLEOTIDE SEQUENCE</scope>
    <source>
        <tissue evidence="1">Leaf</tissue>
    </source>
</reference>
<proteinExistence type="predicted"/>
<name>A0A834TXS4_9FABA</name>
<sequence>MEPKRWRESVKCIALAWWRKRLMNRGNQKEGKNVDAVEFLQ</sequence>
<evidence type="ECO:0000313" key="2">
    <source>
        <dbReference type="Proteomes" id="UP000634136"/>
    </source>
</evidence>
<dbReference type="Proteomes" id="UP000634136">
    <property type="component" value="Unassembled WGS sequence"/>
</dbReference>
<comment type="caution">
    <text evidence="1">The sequence shown here is derived from an EMBL/GenBank/DDBJ whole genome shotgun (WGS) entry which is preliminary data.</text>
</comment>
<evidence type="ECO:0000313" key="1">
    <source>
        <dbReference type="EMBL" id="KAF7830713.1"/>
    </source>
</evidence>
<dbReference type="EMBL" id="JAAIUW010000005">
    <property type="protein sequence ID" value="KAF7830713.1"/>
    <property type="molecule type" value="Genomic_DNA"/>
</dbReference>
<organism evidence="1 2">
    <name type="scientific">Senna tora</name>
    <dbReference type="NCBI Taxonomy" id="362788"/>
    <lineage>
        <taxon>Eukaryota</taxon>
        <taxon>Viridiplantae</taxon>
        <taxon>Streptophyta</taxon>
        <taxon>Embryophyta</taxon>
        <taxon>Tracheophyta</taxon>
        <taxon>Spermatophyta</taxon>
        <taxon>Magnoliopsida</taxon>
        <taxon>eudicotyledons</taxon>
        <taxon>Gunneridae</taxon>
        <taxon>Pentapetalae</taxon>
        <taxon>rosids</taxon>
        <taxon>fabids</taxon>
        <taxon>Fabales</taxon>
        <taxon>Fabaceae</taxon>
        <taxon>Caesalpinioideae</taxon>
        <taxon>Cassia clade</taxon>
        <taxon>Senna</taxon>
    </lineage>
</organism>
<keyword evidence="2" id="KW-1185">Reference proteome</keyword>
<gene>
    <name evidence="1" type="ORF">G2W53_013046</name>
</gene>
<dbReference type="AlphaFoldDB" id="A0A834TXS4"/>